<reference evidence="3" key="1">
    <citation type="submission" date="2020-10" db="EMBL/GenBank/DDBJ databases">
        <authorList>
            <person name="Kikuchi T."/>
        </authorList>
    </citation>
    <scope>NUCLEOTIDE SEQUENCE</scope>
    <source>
        <strain evidence="3">NKZ352</strain>
    </source>
</reference>
<evidence type="ECO:0000256" key="1">
    <source>
        <dbReference type="SAM" id="MobiDB-lite"/>
    </source>
</evidence>
<feature type="region of interest" description="Disordered" evidence="1">
    <location>
        <begin position="1"/>
        <end position="22"/>
    </location>
</feature>
<proteinExistence type="predicted"/>
<evidence type="ECO:0000313" key="4">
    <source>
        <dbReference type="Proteomes" id="UP000835052"/>
    </source>
</evidence>
<dbReference type="OrthoDB" id="660759at2759"/>
<feature type="transmembrane region" description="Helical" evidence="2">
    <location>
        <begin position="34"/>
        <end position="55"/>
    </location>
</feature>
<sequence>MCFGLKKEDEKEENKGEDGSRWPTPGCQLLKSTIFTLVASIFQGFSLVWFVMSYVPGGEKGLRFMTSLFTSFVKRSPSTVLPI</sequence>
<keyword evidence="2" id="KW-1133">Transmembrane helix</keyword>
<name>A0A8S1HLA0_9PELO</name>
<protein>
    <recommendedName>
        <fullName evidence="5">Vesicle transport protein</fullName>
    </recommendedName>
</protein>
<accession>A0A8S1HLA0</accession>
<evidence type="ECO:0000256" key="2">
    <source>
        <dbReference type="SAM" id="Phobius"/>
    </source>
</evidence>
<keyword evidence="4" id="KW-1185">Reference proteome</keyword>
<dbReference type="AlphaFoldDB" id="A0A8S1HLA0"/>
<dbReference type="Proteomes" id="UP000835052">
    <property type="component" value="Unassembled WGS sequence"/>
</dbReference>
<keyword evidence="2" id="KW-0472">Membrane</keyword>
<gene>
    <name evidence="3" type="ORF">CAUJ_LOCUS11761</name>
</gene>
<comment type="caution">
    <text evidence="3">The sequence shown here is derived from an EMBL/GenBank/DDBJ whole genome shotgun (WGS) entry which is preliminary data.</text>
</comment>
<organism evidence="3 4">
    <name type="scientific">Caenorhabditis auriculariae</name>
    <dbReference type="NCBI Taxonomy" id="2777116"/>
    <lineage>
        <taxon>Eukaryota</taxon>
        <taxon>Metazoa</taxon>
        <taxon>Ecdysozoa</taxon>
        <taxon>Nematoda</taxon>
        <taxon>Chromadorea</taxon>
        <taxon>Rhabditida</taxon>
        <taxon>Rhabditina</taxon>
        <taxon>Rhabditomorpha</taxon>
        <taxon>Rhabditoidea</taxon>
        <taxon>Rhabditidae</taxon>
        <taxon>Peloderinae</taxon>
        <taxon>Caenorhabditis</taxon>
    </lineage>
</organism>
<evidence type="ECO:0000313" key="3">
    <source>
        <dbReference type="EMBL" id="CAD6195843.1"/>
    </source>
</evidence>
<keyword evidence="2" id="KW-0812">Transmembrane</keyword>
<feature type="compositionally biased region" description="Basic and acidic residues" evidence="1">
    <location>
        <begin position="1"/>
        <end position="20"/>
    </location>
</feature>
<evidence type="ECO:0008006" key="5">
    <source>
        <dbReference type="Google" id="ProtNLM"/>
    </source>
</evidence>
<dbReference type="EMBL" id="CAJGYM010000061">
    <property type="protein sequence ID" value="CAD6195843.1"/>
    <property type="molecule type" value="Genomic_DNA"/>
</dbReference>